<dbReference type="AlphaFoldDB" id="C8NDG7"/>
<evidence type="ECO:0000259" key="1">
    <source>
        <dbReference type="Pfam" id="PF03412"/>
    </source>
</evidence>
<evidence type="ECO:0000313" key="2">
    <source>
        <dbReference type="EMBL" id="EEV87333.1"/>
    </source>
</evidence>
<reference evidence="2 3" key="1">
    <citation type="submission" date="2009-08" db="EMBL/GenBank/DDBJ databases">
        <authorList>
            <person name="Qin X."/>
            <person name="Bachman B."/>
            <person name="Battles P."/>
            <person name="Bell A."/>
            <person name="Bess C."/>
            <person name="Bickham C."/>
            <person name="Chaboub L."/>
            <person name="Chen D."/>
            <person name="Coyle M."/>
            <person name="Deiros D.R."/>
            <person name="Dinh H."/>
            <person name="Forbes L."/>
            <person name="Fowler G."/>
            <person name="Francisco L."/>
            <person name="Fu Q."/>
            <person name="Gubbala S."/>
            <person name="Hale W."/>
            <person name="Han Y."/>
            <person name="Hemphill L."/>
            <person name="Highlander S.K."/>
            <person name="Hirani K."/>
            <person name="Hogues M."/>
            <person name="Jackson L."/>
            <person name="Jakkamsetti A."/>
            <person name="Javaid M."/>
            <person name="Jiang H."/>
            <person name="Korchina V."/>
            <person name="Kovar C."/>
            <person name="Lara F."/>
            <person name="Lee S."/>
            <person name="Mata R."/>
            <person name="Mathew T."/>
            <person name="Moen C."/>
            <person name="Morales K."/>
            <person name="Munidasa M."/>
            <person name="Nazareth L."/>
            <person name="Ngo R."/>
            <person name="Nguyen L."/>
            <person name="Okwuonu G."/>
            <person name="Ongeri F."/>
            <person name="Patil S."/>
            <person name="Petrosino J."/>
            <person name="Pham C."/>
            <person name="Pham P."/>
            <person name="Pu L.-L."/>
            <person name="Puazo M."/>
            <person name="Raj R."/>
            <person name="Reid J."/>
            <person name="Rouhana J."/>
            <person name="Saada N."/>
            <person name="Shang Y."/>
            <person name="Simmons D."/>
            <person name="Thornton R."/>
            <person name="Warren J."/>
            <person name="Weissenberger G."/>
            <person name="Zhang J."/>
            <person name="Zhang L."/>
            <person name="Zhou C."/>
            <person name="Zhu D."/>
            <person name="Muzny D."/>
            <person name="Worley K."/>
            <person name="Gibbs R."/>
        </authorList>
    </citation>
    <scope>NUCLEOTIDE SEQUENCE [LARGE SCALE GENOMIC DNA]</scope>
    <source>
        <strain evidence="3">ATCC 15826 / DSM 8339 / NCTC 10426 / 6573</strain>
    </source>
</reference>
<name>C8NDG7_CARH6</name>
<dbReference type="GO" id="GO:0008233">
    <property type="term" value="F:peptidase activity"/>
    <property type="evidence" value="ECO:0007669"/>
    <property type="project" value="InterPro"/>
</dbReference>
<sequence length="155" mass="17130">ATTKMPSDFKAGAGGSWKVMDEISNPEVVKQINNVSCGAACGEMLLKDRNIFAKQTALGLEVKSTNDLARDLNKLGSGRWQGNFVSVDSLEPLNKTGSWAAMMWEKGEKIGHWVVVKGSDKNGKMIIHDPWHGTSYKMTRDEFTNYWTGGAVYEQ</sequence>
<dbReference type="Pfam" id="PF03412">
    <property type="entry name" value="Peptidase_C39"/>
    <property type="match status" value="1"/>
</dbReference>
<comment type="caution">
    <text evidence="2">The sequence shown here is derived from an EMBL/GenBank/DDBJ whole genome shotgun (WGS) entry which is preliminary data.</text>
</comment>
<dbReference type="RefSeq" id="WP_004143342.1">
    <property type="nucleotide sequence ID" value="NZ_GG694030.1"/>
</dbReference>
<feature type="non-terminal residue" evidence="2">
    <location>
        <position position="1"/>
    </location>
</feature>
<dbReference type="HOGENOM" id="CLU_1690377_0_0_6"/>
<dbReference type="GO" id="GO:0005524">
    <property type="term" value="F:ATP binding"/>
    <property type="evidence" value="ECO:0007669"/>
    <property type="project" value="InterPro"/>
</dbReference>
<gene>
    <name evidence="2" type="ORF">HMPREF0198_2545</name>
</gene>
<dbReference type="InterPro" id="IPR005074">
    <property type="entry name" value="Peptidase_C39"/>
</dbReference>
<feature type="domain" description="Peptidase C39" evidence="1">
    <location>
        <begin position="27"/>
        <end position="151"/>
    </location>
</feature>
<organism evidence="2 3">
    <name type="scientific">Cardiobacterium hominis (strain ATCC 15826 / DSM 8339 / NCTC 10426 / 6573)</name>
    <dbReference type="NCBI Taxonomy" id="638300"/>
    <lineage>
        <taxon>Bacteria</taxon>
        <taxon>Pseudomonadati</taxon>
        <taxon>Pseudomonadota</taxon>
        <taxon>Gammaproteobacteria</taxon>
        <taxon>Cardiobacteriales</taxon>
        <taxon>Cardiobacteriaceae</taxon>
        <taxon>Cardiobacterium</taxon>
    </lineage>
</organism>
<dbReference type="EMBL" id="ACKY01000136">
    <property type="protein sequence ID" value="EEV87333.1"/>
    <property type="molecule type" value="Genomic_DNA"/>
</dbReference>
<proteinExistence type="predicted"/>
<dbReference type="GO" id="GO:0016020">
    <property type="term" value="C:membrane"/>
    <property type="evidence" value="ECO:0007669"/>
    <property type="project" value="InterPro"/>
</dbReference>
<keyword evidence="3" id="KW-1185">Reference proteome</keyword>
<dbReference type="Gene3D" id="3.90.70.10">
    <property type="entry name" value="Cysteine proteinases"/>
    <property type="match status" value="1"/>
</dbReference>
<dbReference type="CDD" id="cd02259">
    <property type="entry name" value="Peptidase_C39_like"/>
    <property type="match status" value="1"/>
</dbReference>
<protein>
    <submittedName>
        <fullName evidence="2">Peptidase, C39 family</fullName>
    </submittedName>
</protein>
<dbReference type="Proteomes" id="UP000004870">
    <property type="component" value="Unassembled WGS sequence"/>
</dbReference>
<accession>C8NDG7</accession>
<dbReference type="GO" id="GO:0006508">
    <property type="term" value="P:proteolysis"/>
    <property type="evidence" value="ECO:0007669"/>
    <property type="project" value="InterPro"/>
</dbReference>
<evidence type="ECO:0000313" key="3">
    <source>
        <dbReference type="Proteomes" id="UP000004870"/>
    </source>
</evidence>